<dbReference type="GO" id="GO:0012505">
    <property type="term" value="C:endomembrane system"/>
    <property type="evidence" value="ECO:0007669"/>
    <property type="project" value="TreeGrafter"/>
</dbReference>
<keyword evidence="10" id="KW-0479">Metal-binding</keyword>
<dbReference type="AlphaFoldDB" id="A0A6A6L4I1"/>
<feature type="transmembrane region" description="Helical" evidence="12">
    <location>
        <begin position="771"/>
        <end position="787"/>
    </location>
</feature>
<dbReference type="GO" id="GO:0006813">
    <property type="term" value="P:potassium ion transport"/>
    <property type="evidence" value="ECO:0007669"/>
    <property type="project" value="UniProtKB-KW"/>
</dbReference>
<evidence type="ECO:0000256" key="9">
    <source>
        <dbReference type="ARBA" id="ARBA00038341"/>
    </source>
</evidence>
<dbReference type="GO" id="GO:1902600">
    <property type="term" value="P:proton transmembrane transport"/>
    <property type="evidence" value="ECO:0007669"/>
    <property type="project" value="InterPro"/>
</dbReference>
<reference evidence="14 15" key="1">
    <citation type="journal article" date="2020" name="Mol. Plant">
        <title>The Chromosome-Based Rubber Tree Genome Provides New Insights into Spurge Genome Evolution and Rubber Biosynthesis.</title>
        <authorList>
            <person name="Liu J."/>
            <person name="Shi C."/>
            <person name="Shi C.C."/>
            <person name="Li W."/>
            <person name="Zhang Q.J."/>
            <person name="Zhang Y."/>
            <person name="Li K."/>
            <person name="Lu H.F."/>
            <person name="Shi C."/>
            <person name="Zhu S.T."/>
            <person name="Xiao Z.Y."/>
            <person name="Nan H."/>
            <person name="Yue Y."/>
            <person name="Zhu X.G."/>
            <person name="Wu Y."/>
            <person name="Hong X.N."/>
            <person name="Fan G.Y."/>
            <person name="Tong Y."/>
            <person name="Zhang D."/>
            <person name="Mao C.L."/>
            <person name="Liu Y.L."/>
            <person name="Hao S.J."/>
            <person name="Liu W.Q."/>
            <person name="Lv M.Q."/>
            <person name="Zhang H.B."/>
            <person name="Liu Y."/>
            <person name="Hu-Tang G.R."/>
            <person name="Wang J.P."/>
            <person name="Wang J.H."/>
            <person name="Sun Y.H."/>
            <person name="Ni S.B."/>
            <person name="Chen W.B."/>
            <person name="Zhang X.C."/>
            <person name="Jiao Y.N."/>
            <person name="Eichler E.E."/>
            <person name="Li G.H."/>
            <person name="Liu X."/>
            <person name="Gao L.Z."/>
        </authorList>
    </citation>
    <scope>NUCLEOTIDE SEQUENCE [LARGE SCALE GENOMIC DNA]</scope>
    <source>
        <strain evidence="15">cv. GT1</strain>
        <tissue evidence="14">Leaf</tissue>
    </source>
</reference>
<feature type="transmembrane region" description="Helical" evidence="12">
    <location>
        <begin position="735"/>
        <end position="751"/>
    </location>
</feature>
<feature type="domain" description="CCHC-type" evidence="13">
    <location>
        <begin position="245"/>
        <end position="260"/>
    </location>
</feature>
<feature type="region of interest" description="Disordered" evidence="11">
    <location>
        <begin position="210"/>
        <end position="233"/>
    </location>
</feature>
<dbReference type="InterPro" id="IPR038770">
    <property type="entry name" value="Na+/solute_symporter_sf"/>
</dbReference>
<dbReference type="GO" id="GO:0015297">
    <property type="term" value="F:antiporter activity"/>
    <property type="evidence" value="ECO:0007669"/>
    <property type="project" value="InterPro"/>
</dbReference>
<proteinExistence type="inferred from homology"/>
<dbReference type="Pfam" id="PF14223">
    <property type="entry name" value="Retrotran_gag_2"/>
    <property type="match status" value="1"/>
</dbReference>
<evidence type="ECO:0000256" key="8">
    <source>
        <dbReference type="ARBA" id="ARBA00023136"/>
    </source>
</evidence>
<evidence type="ECO:0000256" key="6">
    <source>
        <dbReference type="ARBA" id="ARBA00022989"/>
    </source>
</evidence>
<feature type="transmembrane region" description="Helical" evidence="12">
    <location>
        <begin position="940"/>
        <end position="970"/>
    </location>
</feature>
<keyword evidence="15" id="KW-1185">Reference proteome</keyword>
<evidence type="ECO:0000313" key="15">
    <source>
        <dbReference type="Proteomes" id="UP000467840"/>
    </source>
</evidence>
<dbReference type="InterPro" id="IPR054722">
    <property type="entry name" value="PolX-like_BBD"/>
</dbReference>
<keyword evidence="3" id="KW-0633">Potassium transport</keyword>
<evidence type="ECO:0000256" key="5">
    <source>
        <dbReference type="ARBA" id="ARBA00022958"/>
    </source>
</evidence>
<keyword evidence="8 12" id="KW-0472">Membrane</keyword>
<dbReference type="InterPro" id="IPR050794">
    <property type="entry name" value="CPA2_transporter"/>
</dbReference>
<dbReference type="GO" id="GO:0008270">
    <property type="term" value="F:zinc ion binding"/>
    <property type="evidence" value="ECO:0007669"/>
    <property type="project" value="UniProtKB-KW"/>
</dbReference>
<dbReference type="Proteomes" id="UP000467840">
    <property type="component" value="Chromosome 7"/>
</dbReference>
<keyword evidence="7" id="KW-0406">Ion transport</keyword>
<dbReference type="Pfam" id="PF00999">
    <property type="entry name" value="Na_H_Exchanger"/>
    <property type="match status" value="1"/>
</dbReference>
<protein>
    <recommendedName>
        <fullName evidence="13">CCHC-type domain-containing protein</fullName>
    </recommendedName>
</protein>
<accession>A0A6A6L4I1</accession>
<evidence type="ECO:0000256" key="10">
    <source>
        <dbReference type="PROSITE-ProRule" id="PRU00047"/>
    </source>
</evidence>
<feature type="compositionally biased region" description="Basic residues" evidence="11">
    <location>
        <begin position="224"/>
        <end position="233"/>
    </location>
</feature>
<dbReference type="SUPFAM" id="SSF57756">
    <property type="entry name" value="Retrovirus zinc finger-like domains"/>
    <property type="match status" value="1"/>
</dbReference>
<evidence type="ECO:0000256" key="12">
    <source>
        <dbReference type="SAM" id="Phobius"/>
    </source>
</evidence>
<evidence type="ECO:0000256" key="2">
    <source>
        <dbReference type="ARBA" id="ARBA00022448"/>
    </source>
</evidence>
<dbReference type="GO" id="GO:0016020">
    <property type="term" value="C:membrane"/>
    <property type="evidence" value="ECO:0007669"/>
    <property type="project" value="UniProtKB-SubCell"/>
</dbReference>
<feature type="transmembrane region" description="Helical" evidence="12">
    <location>
        <begin position="900"/>
        <end position="920"/>
    </location>
</feature>
<evidence type="ECO:0000256" key="4">
    <source>
        <dbReference type="ARBA" id="ARBA00022692"/>
    </source>
</evidence>
<comment type="subcellular location">
    <subcellularLocation>
        <location evidence="1">Membrane</location>
        <topology evidence="1">Multi-pass membrane protein</topology>
    </subcellularLocation>
</comment>
<dbReference type="InterPro" id="IPR006153">
    <property type="entry name" value="Cation/H_exchanger_TM"/>
</dbReference>
<keyword evidence="5" id="KW-0630">Potassium</keyword>
<keyword evidence="10" id="KW-0863">Zinc-finger</keyword>
<name>A0A6A6L4I1_HEVBR</name>
<comment type="similarity">
    <text evidence="9">Belongs to the monovalent cation:proton antiporter 2 (CPA2) transporter (TC 2.A.37) family. CHX (TC 2.A.37.4) subfamily.</text>
</comment>
<feature type="transmembrane region" description="Helical" evidence="12">
    <location>
        <begin position="990"/>
        <end position="1007"/>
    </location>
</feature>
<feature type="transmembrane region" description="Helical" evidence="12">
    <location>
        <begin position="1019"/>
        <end position="1044"/>
    </location>
</feature>
<dbReference type="CDD" id="cd09272">
    <property type="entry name" value="RNase_HI_RT_Ty1"/>
    <property type="match status" value="1"/>
</dbReference>
<evidence type="ECO:0000256" key="3">
    <source>
        <dbReference type="ARBA" id="ARBA00022538"/>
    </source>
</evidence>
<comment type="caution">
    <text evidence="14">The sequence shown here is derived from an EMBL/GenBank/DDBJ whole genome shotgun (WGS) entry which is preliminary data.</text>
</comment>
<feature type="transmembrane region" description="Helical" evidence="12">
    <location>
        <begin position="704"/>
        <end position="723"/>
    </location>
</feature>
<dbReference type="EMBL" id="JAAGAX010000013">
    <property type="protein sequence ID" value="KAF2296312.1"/>
    <property type="molecule type" value="Genomic_DNA"/>
</dbReference>
<dbReference type="GO" id="GO:0006885">
    <property type="term" value="P:regulation of pH"/>
    <property type="evidence" value="ECO:0007669"/>
    <property type="project" value="TreeGrafter"/>
</dbReference>
<dbReference type="InterPro" id="IPR036875">
    <property type="entry name" value="Znf_CCHC_sf"/>
</dbReference>
<gene>
    <name evidence="14" type="ORF">GH714_037357</name>
</gene>
<sequence>MSDDKTLTKIPHFDGHYDHWSELMENLLRAKGLWSLIENGFEEPKGEMLTEAQQTQLEDARTKDHQVKHYLFQAIDRTVFEQILDRRTAKIIWDSMKKKFGGNSKVKKSLLNALRREFEVLEMKREESIDEYFARVMTVANKMRSNGEEMTDTKIVEKILRTLTGKFTYVCVSIEESKDTETMTVDELQSTLVVHEQKFKRVRKDDEDQVLKIEGRSSASRGRGSGRGRGRGRGRAVFNKATVECYKCHDLGHFQYECPKSNKEANYAELEEEDELLLMAYVELHETNRSDAWFVDSGCSNHMCGNQEMFSSLDTSFTHSVKLGNNARMKVTGKGEVKLSLKGVCYTVSDVYCVPELRNNLLSVGQLQEKGVAVLFKDGVCSLYHPLKGKMAESVMSANRMFILLGESPAAAENEKCLQVGSPDESILWHHRYGHLSYKGLRTLNSKEMEFELEWGDNISQIASGEENIVEPEPDVHPPLEVTPDVERNLAAREGRTRRPPERLTDFVSGEGLSEEDEANMMAYLVISDPTSYEEAVKERKWRLAMDEEIRSIEKNNTWCLMELPAEAKKAIWMRRVLEDIGQSQEEATILMCDNVSTIKLSKHPVLHGRSKHIRVRFHFLRDLVKEGIVDLQFCGTKDQLADLMTKPLKLDAFQKMSRYSGLTTYVKHGELRNAHPVVCFSYQDEKRNHNIFSKDNNDNPLKFIFPVLMLQIILAFVLSRLIYLLFRPLRQSKFVCNVLAGIILGPSVLGRNKKFMETFYPAKEMQVLNTLVKFGVSYFVFLTAVKRDTASLLKIARNAWTIGISGYMIPVAISFFFNSTVEYHVTGCFGRGFPFPLVACPLTQSSFPVVANNLEEQDLITTELGQLAMSIAILSETITNVISNIFVVVIIFTRIGSYLAAFQIMFLISAVILFAIYIVRPTVLQIIKRTPEGKSVQEVFVVTVLLLALFMALIADILWGAFIPGAVLIGLAVPDGPPLGSTIVEKSELIVTEIFLPLFYIQIGYLTDMSSVKDMNSFLVFLLILMLLHLSKILGIMLISLFFDIRIKNGLLLGVVLSFKGETFPFMRDGSKTR</sequence>
<feature type="transmembrane region" description="Helical" evidence="12">
    <location>
        <begin position="799"/>
        <end position="818"/>
    </location>
</feature>
<keyword evidence="2" id="KW-0813">Transport</keyword>
<dbReference type="Gene3D" id="1.20.1530.20">
    <property type="match status" value="1"/>
</dbReference>
<keyword evidence="10" id="KW-0862">Zinc</keyword>
<keyword evidence="6 12" id="KW-1133">Transmembrane helix</keyword>
<dbReference type="PROSITE" id="PS50158">
    <property type="entry name" value="ZF_CCHC"/>
    <property type="match status" value="1"/>
</dbReference>
<dbReference type="PANTHER" id="PTHR32468">
    <property type="entry name" value="CATION/H + ANTIPORTER"/>
    <property type="match status" value="1"/>
</dbReference>
<dbReference type="Gene3D" id="4.10.60.10">
    <property type="entry name" value="Zinc finger, CCHC-type"/>
    <property type="match status" value="1"/>
</dbReference>
<dbReference type="Pfam" id="PF22936">
    <property type="entry name" value="Pol_BBD"/>
    <property type="match status" value="1"/>
</dbReference>
<evidence type="ECO:0000313" key="14">
    <source>
        <dbReference type="EMBL" id="KAF2296312.1"/>
    </source>
</evidence>
<evidence type="ECO:0000256" key="1">
    <source>
        <dbReference type="ARBA" id="ARBA00004141"/>
    </source>
</evidence>
<dbReference type="PANTHER" id="PTHR32468:SF108">
    <property type="entry name" value="CATION_H(+) ANTIPORTER 15-LIKE"/>
    <property type="match status" value="1"/>
</dbReference>
<organism evidence="14 15">
    <name type="scientific">Hevea brasiliensis</name>
    <name type="common">Para rubber tree</name>
    <name type="synonym">Siphonia brasiliensis</name>
    <dbReference type="NCBI Taxonomy" id="3981"/>
    <lineage>
        <taxon>Eukaryota</taxon>
        <taxon>Viridiplantae</taxon>
        <taxon>Streptophyta</taxon>
        <taxon>Embryophyta</taxon>
        <taxon>Tracheophyta</taxon>
        <taxon>Spermatophyta</taxon>
        <taxon>Magnoliopsida</taxon>
        <taxon>eudicotyledons</taxon>
        <taxon>Gunneridae</taxon>
        <taxon>Pentapetalae</taxon>
        <taxon>rosids</taxon>
        <taxon>fabids</taxon>
        <taxon>Malpighiales</taxon>
        <taxon>Euphorbiaceae</taxon>
        <taxon>Crotonoideae</taxon>
        <taxon>Micrandreae</taxon>
        <taxon>Hevea</taxon>
    </lineage>
</organism>
<evidence type="ECO:0000259" key="13">
    <source>
        <dbReference type="PROSITE" id="PS50158"/>
    </source>
</evidence>
<feature type="transmembrane region" description="Helical" evidence="12">
    <location>
        <begin position="868"/>
        <end position="893"/>
    </location>
</feature>
<evidence type="ECO:0000256" key="7">
    <source>
        <dbReference type="ARBA" id="ARBA00023065"/>
    </source>
</evidence>
<keyword evidence="4 12" id="KW-0812">Transmembrane</keyword>
<evidence type="ECO:0000256" key="11">
    <source>
        <dbReference type="SAM" id="MobiDB-lite"/>
    </source>
</evidence>
<dbReference type="GO" id="GO:0003676">
    <property type="term" value="F:nucleic acid binding"/>
    <property type="evidence" value="ECO:0007669"/>
    <property type="project" value="InterPro"/>
</dbReference>
<dbReference type="InterPro" id="IPR001878">
    <property type="entry name" value="Znf_CCHC"/>
</dbReference>